<name>A0A8S4RD58_9NEOP</name>
<keyword evidence="2" id="KW-1185">Reference proteome</keyword>
<accession>A0A8S4RD58</accession>
<dbReference type="AlphaFoldDB" id="A0A8S4RD58"/>
<organism evidence="1 2">
    <name type="scientific">Pararge aegeria aegeria</name>
    <dbReference type="NCBI Taxonomy" id="348720"/>
    <lineage>
        <taxon>Eukaryota</taxon>
        <taxon>Metazoa</taxon>
        <taxon>Ecdysozoa</taxon>
        <taxon>Arthropoda</taxon>
        <taxon>Hexapoda</taxon>
        <taxon>Insecta</taxon>
        <taxon>Pterygota</taxon>
        <taxon>Neoptera</taxon>
        <taxon>Endopterygota</taxon>
        <taxon>Lepidoptera</taxon>
        <taxon>Glossata</taxon>
        <taxon>Ditrysia</taxon>
        <taxon>Papilionoidea</taxon>
        <taxon>Nymphalidae</taxon>
        <taxon>Satyrinae</taxon>
        <taxon>Satyrini</taxon>
        <taxon>Parargina</taxon>
        <taxon>Pararge</taxon>
    </lineage>
</organism>
<gene>
    <name evidence="1" type="primary">jg4682</name>
    <name evidence="1" type="ORF">PAEG_LOCUS12447</name>
</gene>
<dbReference type="Proteomes" id="UP000838756">
    <property type="component" value="Unassembled WGS sequence"/>
</dbReference>
<comment type="caution">
    <text evidence="1">The sequence shown here is derived from an EMBL/GenBank/DDBJ whole genome shotgun (WGS) entry which is preliminary data.</text>
</comment>
<proteinExistence type="predicted"/>
<sequence length="93" mass="11205">MPNDKIKYYEDLLFDYETSYRTQYRGGDIQPLVKTVYKAKPKCYRTRPAPLRDIHTLVDWKDSRIPPFNLFHKPKDIVRINPWDVQQPYVSCL</sequence>
<dbReference type="OrthoDB" id="6572538at2759"/>
<reference evidence="1" key="1">
    <citation type="submission" date="2022-03" db="EMBL/GenBank/DDBJ databases">
        <authorList>
            <person name="Lindestad O."/>
        </authorList>
    </citation>
    <scope>NUCLEOTIDE SEQUENCE</scope>
</reference>
<dbReference type="EMBL" id="CAKXAJ010025080">
    <property type="protein sequence ID" value="CAH2234695.1"/>
    <property type="molecule type" value="Genomic_DNA"/>
</dbReference>
<evidence type="ECO:0000313" key="2">
    <source>
        <dbReference type="Proteomes" id="UP000838756"/>
    </source>
</evidence>
<evidence type="ECO:0000313" key="1">
    <source>
        <dbReference type="EMBL" id="CAH2234695.1"/>
    </source>
</evidence>
<protein>
    <submittedName>
        <fullName evidence="1">Jg4682 protein</fullName>
    </submittedName>
</protein>